<feature type="domain" description="Phosphoadenosine phosphosulphate reductase" evidence="2">
    <location>
        <begin position="65"/>
        <end position="222"/>
    </location>
</feature>
<dbReference type="EMBL" id="CP078145">
    <property type="protein sequence ID" value="QXN91879.1"/>
    <property type="molecule type" value="Genomic_DNA"/>
</dbReference>
<protein>
    <submittedName>
        <fullName evidence="3">Phosphoadenosine phosphosulfate reductase family protein</fullName>
    </submittedName>
</protein>
<feature type="compositionally biased region" description="Basic residues" evidence="1">
    <location>
        <begin position="271"/>
        <end position="286"/>
    </location>
</feature>
<reference evidence="3 4" key="1">
    <citation type="submission" date="2021-07" db="EMBL/GenBank/DDBJ databases">
        <title>Whole Genome Sequence of Nocardia Iowensis.</title>
        <authorList>
            <person name="Lamm A."/>
            <person name="Collins-Fairclough A.M."/>
            <person name="Bunk B."/>
            <person name="Sproer C."/>
        </authorList>
    </citation>
    <scope>NUCLEOTIDE SEQUENCE [LARGE SCALE GENOMIC DNA]</scope>
    <source>
        <strain evidence="3 4">NRRL 5646</strain>
    </source>
</reference>
<evidence type="ECO:0000313" key="4">
    <source>
        <dbReference type="Proteomes" id="UP000694257"/>
    </source>
</evidence>
<dbReference type="RefSeq" id="WP_218472728.1">
    <property type="nucleotide sequence ID" value="NZ_BAABJN010000009.1"/>
</dbReference>
<organism evidence="3 4">
    <name type="scientific">Nocardia iowensis</name>
    <dbReference type="NCBI Taxonomy" id="204891"/>
    <lineage>
        <taxon>Bacteria</taxon>
        <taxon>Bacillati</taxon>
        <taxon>Actinomycetota</taxon>
        <taxon>Actinomycetes</taxon>
        <taxon>Mycobacteriales</taxon>
        <taxon>Nocardiaceae</taxon>
        <taxon>Nocardia</taxon>
    </lineage>
</organism>
<feature type="region of interest" description="Disordered" evidence="1">
    <location>
        <begin position="270"/>
        <end position="289"/>
    </location>
</feature>
<name>A0ABX8RSM3_NOCIO</name>
<evidence type="ECO:0000313" key="3">
    <source>
        <dbReference type="EMBL" id="QXN91879.1"/>
    </source>
</evidence>
<keyword evidence="4" id="KW-1185">Reference proteome</keyword>
<sequence length="307" mass="34416">MAEHTLFGAVDPLRPGLDAPTPIQDVARLAASGRRERVLRLRHQAEQIFSDALATHLGRHRVAAVCVLFSGGSDSTSLAHLFRHRATHAIHCNTTIGIEATREFVRATCLEWDLPLLEEIAPKPFRQLVVERGFPGPPMHPKMYSRLKERGLRQARRKLVADTRRERVVFLAGRRRQESRRRARVPLHERDGSVIWISPIANWTVLDLNTYRQLAGDVPVNPVSQLLHMSGECLCGSFAKPGELEQIRAWYPDTDAEIDSIAAEVTAAGHRPPHNRWGHGSGRRSRAAGPLCSDCQLRLFDLDEEAS</sequence>
<evidence type="ECO:0000259" key="2">
    <source>
        <dbReference type="Pfam" id="PF01507"/>
    </source>
</evidence>
<dbReference type="PANTHER" id="PTHR43196">
    <property type="entry name" value="SULFATE ADENYLYLTRANSFERASE SUBUNIT 2"/>
    <property type="match status" value="1"/>
</dbReference>
<gene>
    <name evidence="3" type="ORF">KV110_01405</name>
</gene>
<dbReference type="InterPro" id="IPR050128">
    <property type="entry name" value="Sulfate_adenylyltrnsfr_sub2"/>
</dbReference>
<dbReference type="Proteomes" id="UP000694257">
    <property type="component" value="Chromosome"/>
</dbReference>
<dbReference type="PANTHER" id="PTHR43196:SF2">
    <property type="entry name" value="PHOSPHOADENOSINE PHOSPHOSULFATE REDUCTASE"/>
    <property type="match status" value="1"/>
</dbReference>
<dbReference type="Pfam" id="PF01507">
    <property type="entry name" value="PAPS_reduct"/>
    <property type="match status" value="1"/>
</dbReference>
<proteinExistence type="predicted"/>
<evidence type="ECO:0000256" key="1">
    <source>
        <dbReference type="SAM" id="MobiDB-lite"/>
    </source>
</evidence>
<accession>A0ABX8RSM3</accession>
<dbReference type="InterPro" id="IPR002500">
    <property type="entry name" value="PAPS_reduct_dom"/>
</dbReference>